<evidence type="ECO:0000313" key="2">
    <source>
        <dbReference type="Proteomes" id="UP001319921"/>
    </source>
</evidence>
<name>A0AAQ4CNQ5_9CREN</name>
<accession>A0AAQ4CNQ5</accession>
<sequence>MDKDSYLKGFEDCLDLILIELRKAKNLEDAKVRVEVIYTELKENKYEVIRKMLNLD</sequence>
<gene>
    <name evidence="1" type="ORF">SACC_04530</name>
</gene>
<keyword evidence="2" id="KW-1185">Reference proteome</keyword>
<dbReference type="Proteomes" id="UP001319921">
    <property type="component" value="Chromosome"/>
</dbReference>
<proteinExistence type="predicted"/>
<organism evidence="1 2">
    <name type="scientific">Saccharolobus caldissimus</name>
    <dbReference type="NCBI Taxonomy" id="1702097"/>
    <lineage>
        <taxon>Archaea</taxon>
        <taxon>Thermoproteota</taxon>
        <taxon>Thermoprotei</taxon>
        <taxon>Sulfolobales</taxon>
        <taxon>Sulfolobaceae</taxon>
        <taxon>Saccharolobus</taxon>
    </lineage>
</organism>
<reference evidence="1 2" key="1">
    <citation type="journal article" date="2022" name="Microbiol. Resour. Announc.">
        <title>Complete Genome Sequence of the Hyperthermophilic and Acidophilic Archaeon Saccharolobus caldissimus Strain HS-3T.</title>
        <authorList>
            <person name="Sakai H.D."/>
            <person name="Kurosawa N."/>
        </authorList>
    </citation>
    <scope>NUCLEOTIDE SEQUENCE [LARGE SCALE GENOMIC DNA]</scope>
    <source>
        <strain evidence="1 2">JCM32116</strain>
    </source>
</reference>
<dbReference type="EMBL" id="AP025226">
    <property type="protein sequence ID" value="BDB97436.1"/>
    <property type="molecule type" value="Genomic_DNA"/>
</dbReference>
<dbReference type="AlphaFoldDB" id="A0AAQ4CNQ5"/>
<protein>
    <submittedName>
        <fullName evidence="1">Uncharacterized protein</fullName>
    </submittedName>
</protein>
<dbReference type="KEGG" id="scas:SACC_04530"/>
<evidence type="ECO:0000313" key="1">
    <source>
        <dbReference type="EMBL" id="BDB97436.1"/>
    </source>
</evidence>